<evidence type="ECO:0000256" key="1">
    <source>
        <dbReference type="ARBA" id="ARBA00022676"/>
    </source>
</evidence>
<accession>A0A1I4WVY3</accession>
<feature type="domain" description="Glycosyl transferase family 1" evidence="3">
    <location>
        <begin position="233"/>
        <end position="395"/>
    </location>
</feature>
<dbReference type="InterPro" id="IPR028098">
    <property type="entry name" value="Glyco_trans_4-like_N"/>
</dbReference>
<dbReference type="InterPro" id="IPR050194">
    <property type="entry name" value="Glycosyltransferase_grp1"/>
</dbReference>
<dbReference type="STRING" id="455193.SAMN05421805_10367"/>
<evidence type="ECO:0000313" key="6">
    <source>
        <dbReference type="EMBL" id="SFN17119.1"/>
    </source>
</evidence>
<keyword evidence="1" id="KW-0328">Glycosyltransferase</keyword>
<dbReference type="Proteomes" id="UP000199398">
    <property type="component" value="Unassembled WGS sequence"/>
</dbReference>
<name>A0A1I4WVY3_9PSEU</name>
<dbReference type="RefSeq" id="WP_143121594.1">
    <property type="nucleotide sequence ID" value="NZ_FOUP01000003.1"/>
</dbReference>
<dbReference type="Pfam" id="PF00534">
    <property type="entry name" value="Glycos_transf_1"/>
    <property type="match status" value="1"/>
</dbReference>
<evidence type="ECO:0000313" key="7">
    <source>
        <dbReference type="Proteomes" id="UP000199398"/>
    </source>
</evidence>
<dbReference type="SUPFAM" id="SSF53756">
    <property type="entry name" value="UDP-Glycosyltransferase/glycogen phosphorylase"/>
    <property type="match status" value="1"/>
</dbReference>
<dbReference type="EMBL" id="RBXX01000002">
    <property type="protein sequence ID" value="RKT82959.1"/>
    <property type="molecule type" value="Genomic_DNA"/>
</dbReference>
<dbReference type="Proteomes" id="UP000270697">
    <property type="component" value="Unassembled WGS sequence"/>
</dbReference>
<dbReference type="Gene3D" id="3.40.50.2000">
    <property type="entry name" value="Glycogen Phosphorylase B"/>
    <property type="match status" value="2"/>
</dbReference>
<dbReference type="GO" id="GO:0016757">
    <property type="term" value="F:glycosyltransferase activity"/>
    <property type="evidence" value="ECO:0007669"/>
    <property type="project" value="UniProtKB-KW"/>
</dbReference>
<sequence length="421" mass="47089">MKEESRRRAPRVLRLSPHFYWPQLAETSWPVKFDAIGGMQSQIYRLTKALDDLGVEQVVLTLDIPGTPPRWRISDHTEVRGVRVPVLPLRSRIRGMVDLNLSWALGVVRHLVKHRKRPDLIHVHCSGVIIPPLLGWVLCRVLRVPLVLTIHCSIIVTYHPMNALDRMLQPLARWIERQAIRAATRTITLTPRTVPVLTKAAGRPASSFAVLPDVIDAAGFAAAATPDAVADVRQRWSVPSDRAVVGYIGRLAREKGWPIIIDIAEELRDEPVHWLICGDGNERDLFEKEVAQRGLTDRFTITGYVPNEEVPAAMRVMDLMLMAPLHEEFGSVMLEAMAVGLPIVAVGVGGVANVLDDGELGWLVPERTPAAFAKGIRAALDDPQWRAKTAERARQAVLERYDLDQVARRTAELYDEVLSER</sequence>
<protein>
    <submittedName>
        <fullName evidence="6">2-deoxystreptamine N-acetyl-D-glucosaminyltransferase / 2-deoxystreptamine glucosyltransferase</fullName>
    </submittedName>
    <submittedName>
        <fullName evidence="5">2-deoxystreptamine N-acetyl-D-glucosaminyltransferase/2-deoxystreptamine glucosyltransferase</fullName>
    </submittedName>
</protein>
<keyword evidence="8" id="KW-1185">Reference proteome</keyword>
<feature type="domain" description="Glycosyltransferase subfamily 4-like N-terminal" evidence="4">
    <location>
        <begin position="37"/>
        <end position="212"/>
    </location>
</feature>
<dbReference type="AlphaFoldDB" id="A0A1I4WVY3"/>
<dbReference type="PANTHER" id="PTHR45947">
    <property type="entry name" value="SULFOQUINOVOSYL TRANSFERASE SQD2"/>
    <property type="match status" value="1"/>
</dbReference>
<reference evidence="5 8" key="2">
    <citation type="submission" date="2018-10" db="EMBL/GenBank/DDBJ databases">
        <title>Sequencing the genomes of 1000 actinobacteria strains.</title>
        <authorList>
            <person name="Klenk H.-P."/>
        </authorList>
    </citation>
    <scope>NUCLEOTIDE SEQUENCE [LARGE SCALE GENOMIC DNA]</scope>
    <source>
        <strain evidence="5 8">DSM 45119</strain>
    </source>
</reference>
<evidence type="ECO:0000259" key="3">
    <source>
        <dbReference type="Pfam" id="PF00534"/>
    </source>
</evidence>
<dbReference type="GO" id="GO:1901137">
    <property type="term" value="P:carbohydrate derivative biosynthetic process"/>
    <property type="evidence" value="ECO:0007669"/>
    <property type="project" value="UniProtKB-ARBA"/>
</dbReference>
<evidence type="ECO:0000313" key="5">
    <source>
        <dbReference type="EMBL" id="RKT82959.1"/>
    </source>
</evidence>
<gene>
    <name evidence="5" type="ORF">ATL45_1223</name>
    <name evidence="6" type="ORF">SAMN05421805_10367</name>
</gene>
<proteinExistence type="predicted"/>
<reference evidence="6 7" key="1">
    <citation type="submission" date="2016-10" db="EMBL/GenBank/DDBJ databases">
        <authorList>
            <person name="de Groot N.N."/>
        </authorList>
    </citation>
    <scope>NUCLEOTIDE SEQUENCE [LARGE SCALE GENOMIC DNA]</scope>
    <source>
        <strain evidence="6 7">CPCC 201259</strain>
    </source>
</reference>
<dbReference type="CDD" id="cd03819">
    <property type="entry name" value="GT4_WavL-like"/>
    <property type="match status" value="1"/>
</dbReference>
<dbReference type="PANTHER" id="PTHR45947:SF3">
    <property type="entry name" value="SULFOQUINOVOSYL TRANSFERASE SQD2"/>
    <property type="match status" value="1"/>
</dbReference>
<evidence type="ECO:0000259" key="4">
    <source>
        <dbReference type="Pfam" id="PF13579"/>
    </source>
</evidence>
<keyword evidence="2 6" id="KW-0808">Transferase</keyword>
<dbReference type="OrthoDB" id="9809227at2"/>
<evidence type="ECO:0000256" key="2">
    <source>
        <dbReference type="ARBA" id="ARBA00022679"/>
    </source>
</evidence>
<dbReference type="Pfam" id="PF13579">
    <property type="entry name" value="Glyco_trans_4_4"/>
    <property type="match status" value="1"/>
</dbReference>
<organism evidence="6 7">
    <name type="scientific">Saccharopolyspora antimicrobica</name>
    <dbReference type="NCBI Taxonomy" id="455193"/>
    <lineage>
        <taxon>Bacteria</taxon>
        <taxon>Bacillati</taxon>
        <taxon>Actinomycetota</taxon>
        <taxon>Actinomycetes</taxon>
        <taxon>Pseudonocardiales</taxon>
        <taxon>Pseudonocardiaceae</taxon>
        <taxon>Saccharopolyspora</taxon>
    </lineage>
</organism>
<dbReference type="EMBL" id="FOUP01000003">
    <property type="protein sequence ID" value="SFN17119.1"/>
    <property type="molecule type" value="Genomic_DNA"/>
</dbReference>
<evidence type="ECO:0000313" key="8">
    <source>
        <dbReference type="Proteomes" id="UP000270697"/>
    </source>
</evidence>
<dbReference type="InterPro" id="IPR001296">
    <property type="entry name" value="Glyco_trans_1"/>
</dbReference>